<dbReference type="Proteomes" id="UP000295274">
    <property type="component" value="Unassembled WGS sequence"/>
</dbReference>
<dbReference type="RefSeq" id="WP_166637458.1">
    <property type="nucleotide sequence ID" value="NZ_SNZW01000014.1"/>
</dbReference>
<protein>
    <submittedName>
        <fullName evidence="1">Uncharacterized protein</fullName>
    </submittedName>
</protein>
<keyword evidence="2" id="KW-1185">Reference proteome</keyword>
<organism evidence="1 2">
    <name type="scientific">Maribacter caenipelagi</name>
    <dbReference type="NCBI Taxonomy" id="1447781"/>
    <lineage>
        <taxon>Bacteria</taxon>
        <taxon>Pseudomonadati</taxon>
        <taxon>Bacteroidota</taxon>
        <taxon>Flavobacteriia</taxon>
        <taxon>Flavobacteriales</taxon>
        <taxon>Flavobacteriaceae</taxon>
        <taxon>Maribacter</taxon>
    </lineage>
</organism>
<gene>
    <name evidence="1" type="ORF">DFQ03_1931</name>
</gene>
<evidence type="ECO:0000313" key="1">
    <source>
        <dbReference type="EMBL" id="TDS15290.1"/>
    </source>
</evidence>
<sequence>MQLDILQEKYSIKNNIQLNALEKQNELKNGNELFFKKNTQVMGSLY</sequence>
<evidence type="ECO:0000313" key="2">
    <source>
        <dbReference type="Proteomes" id="UP000295274"/>
    </source>
</evidence>
<accession>A0A4R7D3A8</accession>
<proteinExistence type="predicted"/>
<dbReference type="EMBL" id="SNZW01000014">
    <property type="protein sequence ID" value="TDS15290.1"/>
    <property type="molecule type" value="Genomic_DNA"/>
</dbReference>
<name>A0A4R7D3A8_9FLAO</name>
<comment type="caution">
    <text evidence="1">The sequence shown here is derived from an EMBL/GenBank/DDBJ whole genome shotgun (WGS) entry which is preliminary data.</text>
</comment>
<dbReference type="AlphaFoldDB" id="A0A4R7D3A8"/>
<reference evidence="1 2" key="1">
    <citation type="submission" date="2019-03" db="EMBL/GenBank/DDBJ databases">
        <title>Genomic Encyclopedia of Type Strains, Phase III (KMG-III): the genomes of soil and plant-associated and newly described type strains.</title>
        <authorList>
            <person name="Whitman W."/>
        </authorList>
    </citation>
    <scope>NUCLEOTIDE SEQUENCE [LARGE SCALE GENOMIC DNA]</scope>
    <source>
        <strain evidence="1 2">CECT 8455</strain>
    </source>
</reference>